<protein>
    <submittedName>
        <fullName evidence="1">Phosphate acetyltransferase</fullName>
        <ecNumber evidence="1">2.3.1.8</ecNumber>
    </submittedName>
</protein>
<dbReference type="AlphaFoldDB" id="G4CP44"/>
<dbReference type="STRING" id="1030841.HMPREF9370_0853"/>
<evidence type="ECO:0000313" key="2">
    <source>
        <dbReference type="Proteomes" id="UP000005336"/>
    </source>
</evidence>
<organism evidence="1 2">
    <name type="scientific">Neisseria wadsworthii 9715</name>
    <dbReference type="NCBI Taxonomy" id="1030841"/>
    <lineage>
        <taxon>Bacteria</taxon>
        <taxon>Pseudomonadati</taxon>
        <taxon>Pseudomonadota</taxon>
        <taxon>Betaproteobacteria</taxon>
        <taxon>Neisseriales</taxon>
        <taxon>Neisseriaceae</taxon>
        <taxon>Neisseria</taxon>
    </lineage>
</organism>
<dbReference type="HOGENOM" id="CLU_3009651_0_0_4"/>
<keyword evidence="2" id="KW-1185">Reference proteome</keyword>
<gene>
    <name evidence="1" type="primary">pta</name>
    <name evidence="1" type="ORF">HMPREF9370_0853</name>
</gene>
<reference evidence="1 2" key="1">
    <citation type="submission" date="2011-06" db="EMBL/GenBank/DDBJ databases">
        <authorList>
            <person name="Muzny D."/>
            <person name="Qin X."/>
            <person name="Deng J."/>
            <person name="Jiang H."/>
            <person name="Liu Y."/>
            <person name="Qu J."/>
            <person name="Song X.-Z."/>
            <person name="Zhang L."/>
            <person name="Thornton R."/>
            <person name="Coyle M."/>
            <person name="Francisco L."/>
            <person name="Jackson L."/>
            <person name="Javaid M."/>
            <person name="Korchina V."/>
            <person name="Kovar C."/>
            <person name="Mata R."/>
            <person name="Mathew T."/>
            <person name="Ngo R."/>
            <person name="Nguyen L."/>
            <person name="Nguyen N."/>
            <person name="Okwuonu G."/>
            <person name="Ongeri F."/>
            <person name="Pham C."/>
            <person name="Simmons D."/>
            <person name="Wilczek-Boney K."/>
            <person name="Hale W."/>
            <person name="Jakkamsetti A."/>
            <person name="Pham P."/>
            <person name="Ruth R."/>
            <person name="San Lucas F."/>
            <person name="Warren J."/>
            <person name="Zhang J."/>
            <person name="Zhao Z."/>
            <person name="Zhou C."/>
            <person name="Zhu D."/>
            <person name="Lee S."/>
            <person name="Bess C."/>
            <person name="Blankenburg K."/>
            <person name="Forbes L."/>
            <person name="Fu Q."/>
            <person name="Gubbala S."/>
            <person name="Hirani K."/>
            <person name="Jayaseelan J.C."/>
            <person name="Lara F."/>
            <person name="Munidasa M."/>
            <person name="Palculict T."/>
            <person name="Patil S."/>
            <person name="Pu L.-L."/>
            <person name="Saada N."/>
            <person name="Tang L."/>
            <person name="Weissenberger G."/>
            <person name="Zhu Y."/>
            <person name="Hemphill L."/>
            <person name="Shang Y."/>
            <person name="Youmans B."/>
            <person name="Ayvaz T."/>
            <person name="Ross M."/>
            <person name="Santibanez J."/>
            <person name="Aqrawi P."/>
            <person name="Gross S."/>
            <person name="Joshi V."/>
            <person name="Fowler G."/>
            <person name="Nazareth L."/>
            <person name="Reid J."/>
            <person name="Worley K."/>
            <person name="Petrosino J."/>
            <person name="Highlander S."/>
            <person name="Gibbs R."/>
        </authorList>
    </citation>
    <scope>NUCLEOTIDE SEQUENCE [LARGE SCALE GENOMIC DNA]</scope>
    <source>
        <strain evidence="1 2">9715</strain>
    </source>
</reference>
<sequence length="56" mass="6240">MYLVGFKQFLIYSQIIEYSINGFGCGCLMVQGGDDKNSNACLKAFQTGIVCFTRVF</sequence>
<accession>G4CP44</accession>
<dbReference type="Proteomes" id="UP000005336">
    <property type="component" value="Unassembled WGS sequence"/>
</dbReference>
<dbReference type="EC" id="2.3.1.8" evidence="1"/>
<evidence type="ECO:0000313" key="1">
    <source>
        <dbReference type="EMBL" id="EGZ48558.1"/>
    </source>
</evidence>
<dbReference type="EMBL" id="AGAZ01000033">
    <property type="protein sequence ID" value="EGZ48558.1"/>
    <property type="molecule type" value="Genomic_DNA"/>
</dbReference>
<name>G4CP44_9NEIS</name>
<keyword evidence="1" id="KW-0808">Transferase</keyword>
<dbReference type="PATRIC" id="fig|1030841.3.peg.834"/>
<keyword evidence="1" id="KW-0012">Acyltransferase</keyword>
<comment type="caution">
    <text evidence="1">The sequence shown here is derived from an EMBL/GenBank/DDBJ whole genome shotgun (WGS) entry which is preliminary data.</text>
</comment>
<dbReference type="GO" id="GO:0008959">
    <property type="term" value="F:phosphate acetyltransferase activity"/>
    <property type="evidence" value="ECO:0007669"/>
    <property type="project" value="UniProtKB-EC"/>
</dbReference>
<proteinExistence type="predicted"/>